<protein>
    <submittedName>
        <fullName evidence="3">Mad3/BUB1 homology region 1 domain-containing protein</fullName>
    </submittedName>
</protein>
<reference evidence="3" key="1">
    <citation type="submission" date="2022-01" db="EMBL/GenBank/DDBJ databases">
        <title>Genome Sequence Resource for Two Populations of Ditylenchus destructor, the Migratory Endoparasitic Phytonematode.</title>
        <authorList>
            <person name="Zhang H."/>
            <person name="Lin R."/>
            <person name="Xie B."/>
        </authorList>
    </citation>
    <scope>NUCLEOTIDE SEQUENCE</scope>
    <source>
        <strain evidence="3">BazhouSP</strain>
    </source>
</reference>
<dbReference type="GO" id="GO:0005634">
    <property type="term" value="C:nucleus"/>
    <property type="evidence" value="ECO:0007669"/>
    <property type="project" value="TreeGrafter"/>
</dbReference>
<evidence type="ECO:0000259" key="2">
    <source>
        <dbReference type="PROSITE" id="PS51489"/>
    </source>
</evidence>
<dbReference type="InterPro" id="IPR013212">
    <property type="entry name" value="Mad3/Bub1_I"/>
</dbReference>
<evidence type="ECO:0000313" key="4">
    <source>
        <dbReference type="Proteomes" id="UP001201812"/>
    </source>
</evidence>
<dbReference type="Gene3D" id="1.25.40.430">
    <property type="match status" value="1"/>
</dbReference>
<feature type="region of interest" description="Disordered" evidence="1">
    <location>
        <begin position="94"/>
        <end position="115"/>
    </location>
</feature>
<dbReference type="GO" id="GO:0007094">
    <property type="term" value="P:mitotic spindle assembly checkpoint signaling"/>
    <property type="evidence" value="ECO:0007669"/>
    <property type="project" value="InterPro"/>
</dbReference>
<dbReference type="GO" id="GO:0004672">
    <property type="term" value="F:protein kinase activity"/>
    <property type="evidence" value="ECO:0007669"/>
    <property type="project" value="TreeGrafter"/>
</dbReference>
<dbReference type="GO" id="GO:0051754">
    <property type="term" value="P:meiotic sister chromatid cohesion, centromeric"/>
    <property type="evidence" value="ECO:0007669"/>
    <property type="project" value="TreeGrafter"/>
</dbReference>
<dbReference type="Proteomes" id="UP001201812">
    <property type="component" value="Unassembled WGS sequence"/>
</dbReference>
<proteinExistence type="predicted"/>
<organism evidence="3 4">
    <name type="scientific">Ditylenchus destructor</name>
    <dbReference type="NCBI Taxonomy" id="166010"/>
    <lineage>
        <taxon>Eukaryota</taxon>
        <taxon>Metazoa</taxon>
        <taxon>Ecdysozoa</taxon>
        <taxon>Nematoda</taxon>
        <taxon>Chromadorea</taxon>
        <taxon>Rhabditida</taxon>
        <taxon>Tylenchina</taxon>
        <taxon>Tylenchomorpha</taxon>
        <taxon>Sphaerularioidea</taxon>
        <taxon>Anguinidae</taxon>
        <taxon>Anguininae</taxon>
        <taxon>Ditylenchus</taxon>
    </lineage>
</organism>
<evidence type="ECO:0000256" key="1">
    <source>
        <dbReference type="SAM" id="MobiDB-lite"/>
    </source>
</evidence>
<dbReference type="EMBL" id="JAKKPZ010000010">
    <property type="protein sequence ID" value="KAI1716357.1"/>
    <property type="molecule type" value="Genomic_DNA"/>
</dbReference>
<dbReference type="PROSITE" id="PS51489">
    <property type="entry name" value="BUB1_N"/>
    <property type="match status" value="1"/>
</dbReference>
<feature type="domain" description="BUB1 N-terminal" evidence="2">
    <location>
        <begin position="1"/>
        <end position="111"/>
    </location>
</feature>
<dbReference type="AlphaFoldDB" id="A0AAD4R828"/>
<gene>
    <name evidence="3" type="ORF">DdX_07404</name>
</gene>
<dbReference type="InterPro" id="IPR015661">
    <property type="entry name" value="Bub1/Mad3"/>
</dbReference>
<sequence>MEIYKNDDRILKLWIKLAESFPESGFAVMEFAFTKGSCRQMASFYIQWSNMYQAVGWWNRAREKLQLGIKMCATPLPSIYTARDELEATALRVSLKESQDSDSDEGEPEAFGAGSNRKTLGMLRALGRRKMAPIFRHPQGPPGKIAKTPMTPAQKSFEVFMDPTPEANIKVNSTVKKGNRIADELRDDPDYQALFGFFDDREKIDLQLTNEENMSKSSRKMAQCKAPSILVTPIEEPCYEVYGDEDNHTEQSKAPKARLMLKKILVKNSIEEEYAFRLYPKVR</sequence>
<name>A0AAD4R828_9BILA</name>
<keyword evidence="4" id="KW-1185">Reference proteome</keyword>
<dbReference type="PANTHER" id="PTHR14030">
    <property type="entry name" value="MITOTIC CHECKPOINT SERINE/THREONINE-PROTEIN KINASE BUB1"/>
    <property type="match status" value="1"/>
</dbReference>
<dbReference type="PANTHER" id="PTHR14030:SF28">
    <property type="entry name" value="BUB1 N-TERMINAL DOMAIN-CONTAINING PROTEIN"/>
    <property type="match status" value="1"/>
</dbReference>
<dbReference type="Pfam" id="PF08311">
    <property type="entry name" value="Mad3_BUB1_I"/>
    <property type="match status" value="1"/>
</dbReference>
<evidence type="ECO:0000313" key="3">
    <source>
        <dbReference type="EMBL" id="KAI1716357.1"/>
    </source>
</evidence>
<accession>A0AAD4R828</accession>
<comment type="caution">
    <text evidence="3">The sequence shown here is derived from an EMBL/GenBank/DDBJ whole genome shotgun (WGS) entry which is preliminary data.</text>
</comment>